<proteinExistence type="predicted"/>
<name>A0ACC5WPT3_PANGG</name>
<protein>
    <submittedName>
        <fullName evidence="1">Uncharacterized protein</fullName>
    </submittedName>
</protein>
<comment type="caution">
    <text evidence="1">The sequence shown here is derived from an EMBL/GenBank/DDBJ whole genome shotgun (WGS) entry which is preliminary data.</text>
</comment>
<dbReference type="Proteomes" id="UP000829447">
    <property type="component" value="Linkage Group LG8"/>
</dbReference>
<gene>
    <name evidence="1" type="ORF">PGIGA_G00247040</name>
</gene>
<accession>A0ACC5WPT3</accession>
<keyword evidence="2" id="KW-1185">Reference proteome</keyword>
<organism evidence="1 2">
    <name type="scientific">Pangasianodon gigas</name>
    <name type="common">Mekong giant catfish</name>
    <name type="synonym">Pangasius gigas</name>
    <dbReference type="NCBI Taxonomy" id="30993"/>
    <lineage>
        <taxon>Eukaryota</taxon>
        <taxon>Metazoa</taxon>
        <taxon>Chordata</taxon>
        <taxon>Craniata</taxon>
        <taxon>Vertebrata</taxon>
        <taxon>Euteleostomi</taxon>
        <taxon>Actinopterygii</taxon>
        <taxon>Neopterygii</taxon>
        <taxon>Teleostei</taxon>
        <taxon>Ostariophysi</taxon>
        <taxon>Siluriformes</taxon>
        <taxon>Pangasiidae</taxon>
        <taxon>Pangasianodon</taxon>
    </lineage>
</organism>
<dbReference type="EMBL" id="CM040461">
    <property type="protein sequence ID" value="MCI4381037.1"/>
    <property type="molecule type" value="Genomic_DNA"/>
</dbReference>
<sequence length="148" mass="16317">MKMVTFIPIILIIHTTVTPDTLTIVDRQEDCPLTAILSLSNLSNLSRMMKRASGHDFQSGLACCSCSVQKGLGTRDCVVIFFSACLGMPGECLPGLYLSLHCLILISVRRVSSLTRAEGEGTGRKKIKRRGVKDQISSSLFRRKWAEN</sequence>
<reference evidence="1 2" key="1">
    <citation type="journal article" date="2022" name="bioRxiv">
        <title>An ancient truncated duplication of the anti-Mullerian hormone receptor type 2 gene is a potential conserved master sex determinant in the Pangasiidae catfish family.</title>
        <authorList>
            <person name="Wen M."/>
            <person name="Pan Q."/>
            <person name="Jouanno E."/>
            <person name="Montfort J."/>
            <person name="Zahm M."/>
            <person name="Cabau C."/>
            <person name="Klopp C."/>
            <person name="Iampietro C."/>
            <person name="Roques C."/>
            <person name="Bouchez O."/>
            <person name="Castinel A."/>
            <person name="Donnadieu C."/>
            <person name="Parrinello H."/>
            <person name="Poncet C."/>
            <person name="Belmonte E."/>
            <person name="Gautier V."/>
            <person name="Avarre J.-C."/>
            <person name="Dugue R."/>
            <person name="Gustiano R."/>
            <person name="Ha T.T.T."/>
            <person name="Campet M."/>
            <person name="Sriphairoj K."/>
            <person name="Ribolli J."/>
            <person name="de Almeida F.L."/>
            <person name="Desvignes T."/>
            <person name="Postlethwait J.H."/>
            <person name="Bucao C.F."/>
            <person name="Robinson-Rechavi M."/>
            <person name="Bobe J."/>
            <person name="Herpin A."/>
            <person name="Guiguen Y."/>
        </authorList>
    </citation>
    <scope>NUCLEOTIDE SEQUENCE [LARGE SCALE GENOMIC DNA]</scope>
    <source>
        <strain evidence="1">YG-Dec2019</strain>
    </source>
</reference>
<evidence type="ECO:0000313" key="1">
    <source>
        <dbReference type="EMBL" id="MCI4381037.1"/>
    </source>
</evidence>
<evidence type="ECO:0000313" key="2">
    <source>
        <dbReference type="Proteomes" id="UP000829447"/>
    </source>
</evidence>